<reference evidence="2 3" key="1">
    <citation type="journal article" date="2019" name="Commun. Biol.">
        <title>The bagworm genome reveals a unique fibroin gene that provides high tensile strength.</title>
        <authorList>
            <person name="Kono N."/>
            <person name="Nakamura H."/>
            <person name="Ohtoshi R."/>
            <person name="Tomita M."/>
            <person name="Numata K."/>
            <person name="Arakawa K."/>
        </authorList>
    </citation>
    <scope>NUCLEOTIDE SEQUENCE [LARGE SCALE GENOMIC DNA]</scope>
</reference>
<dbReference type="AlphaFoldDB" id="A0A4C1VD93"/>
<feature type="region of interest" description="Disordered" evidence="1">
    <location>
        <begin position="1"/>
        <end position="23"/>
    </location>
</feature>
<dbReference type="Proteomes" id="UP000299102">
    <property type="component" value="Unassembled WGS sequence"/>
</dbReference>
<dbReference type="EMBL" id="BGZK01000320">
    <property type="protein sequence ID" value="GBP36603.1"/>
    <property type="molecule type" value="Genomic_DNA"/>
</dbReference>
<proteinExistence type="predicted"/>
<evidence type="ECO:0000313" key="3">
    <source>
        <dbReference type="Proteomes" id="UP000299102"/>
    </source>
</evidence>
<sequence>MVAPREWTGSTGKTPRSVRMPTDCAGLPLISITKRSQYSARGGRKSHEWKTRNPLTLEPKFCGQEIVRPKPLEGGAAETPPSDPDANHQDACGP</sequence>
<name>A0A4C1VD93_EUMVA</name>
<accession>A0A4C1VD93</accession>
<protein>
    <submittedName>
        <fullName evidence="2">Uncharacterized protein</fullName>
    </submittedName>
</protein>
<evidence type="ECO:0000313" key="2">
    <source>
        <dbReference type="EMBL" id="GBP36603.1"/>
    </source>
</evidence>
<feature type="region of interest" description="Disordered" evidence="1">
    <location>
        <begin position="36"/>
        <end position="55"/>
    </location>
</feature>
<feature type="region of interest" description="Disordered" evidence="1">
    <location>
        <begin position="62"/>
        <end position="94"/>
    </location>
</feature>
<comment type="caution">
    <text evidence="2">The sequence shown here is derived from an EMBL/GenBank/DDBJ whole genome shotgun (WGS) entry which is preliminary data.</text>
</comment>
<keyword evidence="3" id="KW-1185">Reference proteome</keyword>
<gene>
    <name evidence="2" type="ORF">EVAR_34350_1</name>
</gene>
<evidence type="ECO:0000256" key="1">
    <source>
        <dbReference type="SAM" id="MobiDB-lite"/>
    </source>
</evidence>
<organism evidence="2 3">
    <name type="scientific">Eumeta variegata</name>
    <name type="common">Bagworm moth</name>
    <name type="synonym">Eumeta japonica</name>
    <dbReference type="NCBI Taxonomy" id="151549"/>
    <lineage>
        <taxon>Eukaryota</taxon>
        <taxon>Metazoa</taxon>
        <taxon>Ecdysozoa</taxon>
        <taxon>Arthropoda</taxon>
        <taxon>Hexapoda</taxon>
        <taxon>Insecta</taxon>
        <taxon>Pterygota</taxon>
        <taxon>Neoptera</taxon>
        <taxon>Endopterygota</taxon>
        <taxon>Lepidoptera</taxon>
        <taxon>Glossata</taxon>
        <taxon>Ditrysia</taxon>
        <taxon>Tineoidea</taxon>
        <taxon>Psychidae</taxon>
        <taxon>Oiketicinae</taxon>
        <taxon>Eumeta</taxon>
    </lineage>
</organism>